<dbReference type="EMBL" id="JABFBC010000001">
    <property type="protein sequence ID" value="NNU79519.1"/>
    <property type="molecule type" value="Genomic_DNA"/>
</dbReference>
<dbReference type="Pfam" id="PF01212">
    <property type="entry name" value="Beta_elim_lyase"/>
    <property type="match status" value="1"/>
</dbReference>
<comment type="catalytic activity">
    <reaction evidence="5">
        <text>L-allo-threonine = acetaldehyde + glycine</text>
        <dbReference type="Rhea" id="RHEA:26209"/>
        <dbReference type="ChEBI" id="CHEBI:15343"/>
        <dbReference type="ChEBI" id="CHEBI:57305"/>
        <dbReference type="ChEBI" id="CHEBI:58585"/>
        <dbReference type="EC" id="4.1.2.48"/>
    </reaction>
</comment>
<dbReference type="Proteomes" id="UP000572377">
    <property type="component" value="Unassembled WGS sequence"/>
</dbReference>
<dbReference type="RefSeq" id="WP_171322575.1">
    <property type="nucleotide sequence ID" value="NZ_JABFBC010000001.1"/>
</dbReference>
<evidence type="ECO:0000256" key="2">
    <source>
        <dbReference type="ARBA" id="ARBA00006966"/>
    </source>
</evidence>
<comment type="caution">
    <text evidence="7">The sequence shown here is derived from an EMBL/GenBank/DDBJ whole genome shotgun (WGS) entry which is preliminary data.</text>
</comment>
<keyword evidence="5" id="KW-0456">Lyase</keyword>
<evidence type="ECO:0000256" key="1">
    <source>
        <dbReference type="ARBA" id="ARBA00001933"/>
    </source>
</evidence>
<evidence type="ECO:0000256" key="3">
    <source>
        <dbReference type="ARBA" id="ARBA00011881"/>
    </source>
</evidence>
<comment type="cofactor">
    <cofactor evidence="1 5">
        <name>pyridoxal 5'-phosphate</name>
        <dbReference type="ChEBI" id="CHEBI:597326"/>
    </cofactor>
</comment>
<evidence type="ECO:0000313" key="8">
    <source>
        <dbReference type="Proteomes" id="UP000572377"/>
    </source>
</evidence>
<dbReference type="InterPro" id="IPR015421">
    <property type="entry name" value="PyrdxlP-dep_Trfase_major"/>
</dbReference>
<reference evidence="7 8" key="1">
    <citation type="submission" date="2020-05" db="EMBL/GenBank/DDBJ databases">
        <title>Gimesia benthica sp. nov., a novel planctomycete isolated from a deep-sea water sample of the Northwest Indian Ocean.</title>
        <authorList>
            <person name="Wang J."/>
            <person name="Ruan C."/>
            <person name="Song L."/>
            <person name="Zhu Y."/>
            <person name="Li A."/>
            <person name="Zheng X."/>
            <person name="Wang L."/>
            <person name="Lu Z."/>
            <person name="Huang Y."/>
            <person name="Du W."/>
            <person name="Zhou Y."/>
            <person name="Huang L."/>
            <person name="Dai X."/>
        </authorList>
    </citation>
    <scope>NUCLEOTIDE SEQUENCE [LARGE SCALE GENOMIC DNA]</scope>
    <source>
        <strain evidence="7 8">YYQ-30</strain>
    </source>
</reference>
<dbReference type="GO" id="GO:0006567">
    <property type="term" value="P:L-threonine catabolic process"/>
    <property type="evidence" value="ECO:0007669"/>
    <property type="project" value="UniProtKB-UniRule"/>
</dbReference>
<evidence type="ECO:0000313" key="7">
    <source>
        <dbReference type="EMBL" id="NNU79519.1"/>
    </source>
</evidence>
<comment type="catalytic activity">
    <reaction evidence="5">
        <text>L-threonine = acetaldehyde + glycine</text>
        <dbReference type="Rhea" id="RHEA:19625"/>
        <dbReference type="ChEBI" id="CHEBI:15343"/>
        <dbReference type="ChEBI" id="CHEBI:57305"/>
        <dbReference type="ChEBI" id="CHEBI:57926"/>
        <dbReference type="EC" id="4.1.2.48"/>
    </reaction>
</comment>
<evidence type="ECO:0000259" key="6">
    <source>
        <dbReference type="Pfam" id="PF01212"/>
    </source>
</evidence>
<feature type="domain" description="Aromatic amino acid beta-eliminating lyase/threonine aldolase" evidence="6">
    <location>
        <begin position="3"/>
        <end position="292"/>
    </location>
</feature>
<dbReference type="AlphaFoldDB" id="A0A849KRN8"/>
<dbReference type="InterPro" id="IPR026273">
    <property type="entry name" value="Low_specificity_L-TA_bact"/>
</dbReference>
<keyword evidence="4 5" id="KW-0663">Pyridoxal phosphate</keyword>
<comment type="function">
    <text evidence="5">Catalyzes the cleavage of L-allo-threonine and L-threonine to glycine and acetaldehyde.</text>
</comment>
<proteinExistence type="inferred from homology"/>
<dbReference type="PIRSF" id="PIRSF038940">
    <property type="entry name" value="Low_specificity_LTA"/>
    <property type="match status" value="1"/>
</dbReference>
<gene>
    <name evidence="7" type="ORF">HMH01_03615</name>
</gene>
<comment type="subunit">
    <text evidence="3">Homotetramer.</text>
</comment>
<keyword evidence="8" id="KW-1185">Reference proteome</keyword>
<comment type="similarity">
    <text evidence="2 5">Belongs to the threonine aldolase family.</text>
</comment>
<protein>
    <recommendedName>
        <fullName evidence="5">L-threonine aldolase</fullName>
        <ecNumber evidence="5">4.1.2.48</ecNumber>
    </recommendedName>
</protein>
<name>A0A849KRN8_9RHOB</name>
<dbReference type="InterPro" id="IPR001597">
    <property type="entry name" value="ArAA_b-elim_lyase/Thr_aldolase"/>
</dbReference>
<organism evidence="7 8">
    <name type="scientific">Halovulum dunhuangense</name>
    <dbReference type="NCBI Taxonomy" id="1505036"/>
    <lineage>
        <taxon>Bacteria</taxon>
        <taxon>Pseudomonadati</taxon>
        <taxon>Pseudomonadota</taxon>
        <taxon>Alphaproteobacteria</taxon>
        <taxon>Rhodobacterales</taxon>
        <taxon>Paracoccaceae</taxon>
        <taxon>Halovulum</taxon>
    </lineage>
</organism>
<dbReference type="SUPFAM" id="SSF53383">
    <property type="entry name" value="PLP-dependent transferases"/>
    <property type="match status" value="1"/>
</dbReference>
<evidence type="ECO:0000256" key="5">
    <source>
        <dbReference type="PIRNR" id="PIRNR038940"/>
    </source>
</evidence>
<dbReference type="Gene3D" id="3.90.1150.10">
    <property type="entry name" value="Aspartate Aminotransferase, domain 1"/>
    <property type="match status" value="1"/>
</dbReference>
<dbReference type="EC" id="4.1.2.48" evidence="5"/>
<accession>A0A849KRN8</accession>
<dbReference type="PANTHER" id="PTHR48097">
    <property type="entry name" value="L-THREONINE ALDOLASE-RELATED"/>
    <property type="match status" value="1"/>
</dbReference>
<dbReference type="InterPro" id="IPR015422">
    <property type="entry name" value="PyrdxlP-dep_Trfase_small"/>
</dbReference>
<dbReference type="PANTHER" id="PTHR48097:SF5">
    <property type="entry name" value="LOW SPECIFICITY L-THREONINE ALDOLASE"/>
    <property type="match status" value="1"/>
</dbReference>
<sequence>MWFTSDNAGPAHPSVLDAVTRASTGYMSSYGSDPIMADVRARMREIFEAPEAEIFLVATGTAANVLALACLCPPWATVYCHEVAHIEEDECGAPEFYTGGAKLSLLPGLDGKIDAAALAAKIESTPTDFVHHVGRGALSLTQVTERGAVYSLDELRALCAIAKSGGIPVHLDGARFANALVSLGCSPAEMTLKAGVDAVSFGGTKNGLMGVEAVVLFDPSKAWEFERRRKRGAHLFSKHRYLSAQMQAYLADDLWLTMARDANARARRLADGLRDLPEADFLHPVDANMLFVALPRRIHDALHAAGAHYYFWPGDPAPEGPADEMLACRLVCGWSTTEAEIDAFVGVVRDAA</sequence>
<dbReference type="InterPro" id="IPR015424">
    <property type="entry name" value="PyrdxlP-dep_Trfase"/>
</dbReference>
<dbReference type="Gene3D" id="3.40.640.10">
    <property type="entry name" value="Type I PLP-dependent aspartate aminotransferase-like (Major domain)"/>
    <property type="match status" value="1"/>
</dbReference>
<dbReference type="GO" id="GO:0004793">
    <property type="term" value="F:threonine aldolase activity"/>
    <property type="evidence" value="ECO:0007669"/>
    <property type="project" value="UniProtKB-UniRule"/>
</dbReference>
<evidence type="ECO:0000256" key="4">
    <source>
        <dbReference type="ARBA" id="ARBA00022898"/>
    </source>
</evidence>